<feature type="transmembrane region" description="Helical" evidence="2">
    <location>
        <begin position="136"/>
        <end position="162"/>
    </location>
</feature>
<gene>
    <name evidence="3" type="ORF">PS645_00910</name>
</gene>
<dbReference type="RefSeq" id="WP_150579373.1">
    <property type="nucleotide sequence ID" value="NZ_CABVGX010000004.1"/>
</dbReference>
<keyword evidence="2" id="KW-1133">Transmembrane helix</keyword>
<evidence type="ECO:0000256" key="2">
    <source>
        <dbReference type="SAM" id="Phobius"/>
    </source>
</evidence>
<name>A0A5E6QD85_PSEFL</name>
<organism evidence="3 4">
    <name type="scientific">Pseudomonas fluorescens</name>
    <dbReference type="NCBI Taxonomy" id="294"/>
    <lineage>
        <taxon>Bacteria</taxon>
        <taxon>Pseudomonadati</taxon>
        <taxon>Pseudomonadota</taxon>
        <taxon>Gammaproteobacteria</taxon>
        <taxon>Pseudomonadales</taxon>
        <taxon>Pseudomonadaceae</taxon>
        <taxon>Pseudomonas</taxon>
    </lineage>
</organism>
<dbReference type="InterPro" id="IPR008523">
    <property type="entry name" value="DUF805"/>
</dbReference>
<dbReference type="PANTHER" id="PTHR34980:SF3">
    <property type="entry name" value="BLR8105 PROTEIN"/>
    <property type="match status" value="1"/>
</dbReference>
<protein>
    <recommendedName>
        <fullName evidence="5">DUF805 domain-containing protein</fullName>
    </recommendedName>
</protein>
<dbReference type="AlphaFoldDB" id="A0A5E6QD85"/>
<accession>A0A5E6QD85</accession>
<keyword evidence="2" id="KW-0812">Transmembrane</keyword>
<feature type="region of interest" description="Disordered" evidence="1">
    <location>
        <begin position="302"/>
        <end position="324"/>
    </location>
</feature>
<evidence type="ECO:0000313" key="4">
    <source>
        <dbReference type="Proteomes" id="UP000325607"/>
    </source>
</evidence>
<sequence length="324" mass="34463">MSENRFKIVFDGALLPGVDITTAKLNLSDLFKSDVASIERLFSGRPVALKRDLSQADAQIYLQALKKTGIDARIESEPSIELSLADVHEHAAPDNHLSAEPSSPYAPPRAAVGDALPAFAALKPFSTDGRIGRLRYLAWTMVLTLVTLGIGSVFAMFGFALISSDSTAGLILVGLLAFILVVVLAIATVLFMIQRLHDIGWSGWLWLLILVPFVGSIFPLVIMVMPGNATANRYGPPAPPNTTAVKVLAALWLVFIALGFIGGLAGGLTAIQSEYESAAQSTYESDSMTTDEIEDPTAVEVEPVPDAVEDSAEEAAPPVDSAKE</sequence>
<feature type="transmembrane region" description="Helical" evidence="2">
    <location>
        <begin position="247"/>
        <end position="271"/>
    </location>
</feature>
<evidence type="ECO:0008006" key="5">
    <source>
        <dbReference type="Google" id="ProtNLM"/>
    </source>
</evidence>
<feature type="transmembrane region" description="Helical" evidence="2">
    <location>
        <begin position="168"/>
        <end position="193"/>
    </location>
</feature>
<dbReference type="Pfam" id="PF05656">
    <property type="entry name" value="DUF805"/>
    <property type="match status" value="1"/>
</dbReference>
<feature type="transmembrane region" description="Helical" evidence="2">
    <location>
        <begin position="205"/>
        <end position="227"/>
    </location>
</feature>
<dbReference type="OrthoDB" id="9812349at2"/>
<dbReference type="PANTHER" id="PTHR34980">
    <property type="entry name" value="INNER MEMBRANE PROTEIN-RELATED-RELATED"/>
    <property type="match status" value="1"/>
</dbReference>
<dbReference type="EMBL" id="CABVGX010000004">
    <property type="protein sequence ID" value="VVM54024.1"/>
    <property type="molecule type" value="Genomic_DNA"/>
</dbReference>
<keyword evidence="2" id="KW-0472">Membrane</keyword>
<reference evidence="3 4" key="1">
    <citation type="submission" date="2019-09" db="EMBL/GenBank/DDBJ databases">
        <authorList>
            <person name="Chandra G."/>
            <person name="Truman W A."/>
        </authorList>
    </citation>
    <scope>NUCLEOTIDE SEQUENCE [LARGE SCALE GENOMIC DNA]</scope>
    <source>
        <strain evidence="3">PS645</strain>
    </source>
</reference>
<dbReference type="Proteomes" id="UP000325607">
    <property type="component" value="Unassembled WGS sequence"/>
</dbReference>
<evidence type="ECO:0000313" key="3">
    <source>
        <dbReference type="EMBL" id="VVM54024.1"/>
    </source>
</evidence>
<evidence type="ECO:0000256" key="1">
    <source>
        <dbReference type="SAM" id="MobiDB-lite"/>
    </source>
</evidence>
<dbReference type="GO" id="GO:0005886">
    <property type="term" value="C:plasma membrane"/>
    <property type="evidence" value="ECO:0007669"/>
    <property type="project" value="TreeGrafter"/>
</dbReference>
<proteinExistence type="predicted"/>